<name>A0AAV3KF87_9GAMM</name>
<dbReference type="InterPro" id="IPR025975">
    <property type="entry name" value="Polysacc_lyase"/>
</dbReference>
<evidence type="ECO:0000259" key="2">
    <source>
        <dbReference type="PROSITE" id="PS50093"/>
    </source>
</evidence>
<dbReference type="InterPro" id="IPR022409">
    <property type="entry name" value="PKD/Chitinase_dom"/>
</dbReference>
<feature type="domain" description="F5/8 type C" evidence="1">
    <location>
        <begin position="365"/>
        <end position="520"/>
    </location>
</feature>
<sequence>MNKGRSLLAGIIGSFIIMLPVSSGMAEEEAPTASVSAAKIVTKADFSYTANVLSVAFDGGLSSFDLGRAGTYQWDFGDGTTSTEIRPQHTYAKEGLYTVSLTVKDVNGHTKTGREKISVRSAKTGFENGWQLGSERSYEGAMQPMHMCTTQSPNWVSIVDLKDEGISTSDIVGTKAIKSFWTETGYDYTTHPRLRRGAEACAGPDNGTQKEAWIGFMVYLPSKGYPMNKRGGIFQLFSGNGSCTSWAGMLTVVNNSLMFSHRTGCVTPTEPTLVKDIPRDRWIPVIVHVVVSRQQQGQVELWFDGASKDKPTYSAKNINFGFGVWRDDDTIEGRMHFTFGQYAWDESNYTPNETRVNYFDNIHIVNEGRDDGWEDVNPLTAHNQYTGAQVWANRQWEGNGAQRAFDGDITTKYAANESNTPLYLQYRFPKGESLQAVRYKISSTDSSTDTRYPRDWTLLGSNDGVTWNTLDQQMKQYFGKRATREFQVATPGEYSYYRLRIDANNGANGTEVGDIVLLDK</sequence>
<dbReference type="Gene3D" id="2.60.40.10">
    <property type="entry name" value="Immunoglobulins"/>
    <property type="match status" value="1"/>
</dbReference>
<dbReference type="PROSITE" id="PS50022">
    <property type="entry name" value="FA58C_3"/>
    <property type="match status" value="1"/>
</dbReference>
<dbReference type="PROSITE" id="PS50093">
    <property type="entry name" value="PKD"/>
    <property type="match status" value="1"/>
</dbReference>
<dbReference type="InterPro" id="IPR008979">
    <property type="entry name" value="Galactose-bd-like_sf"/>
</dbReference>
<dbReference type="Gene3D" id="2.60.120.200">
    <property type="match status" value="1"/>
</dbReference>
<protein>
    <submittedName>
        <fullName evidence="3">PKD domain containing protein</fullName>
    </submittedName>
</protein>
<dbReference type="Gene3D" id="2.60.120.260">
    <property type="entry name" value="Galactose-binding domain-like"/>
    <property type="match status" value="1"/>
</dbReference>
<organism evidence="3 4">
    <name type="scientific">Dickeya solani D s0432-1</name>
    <dbReference type="NCBI Taxonomy" id="1231725"/>
    <lineage>
        <taxon>Bacteria</taxon>
        <taxon>Pseudomonadati</taxon>
        <taxon>Pseudomonadota</taxon>
        <taxon>Gammaproteobacteria</taxon>
        <taxon>Enterobacterales</taxon>
        <taxon>Pectobacteriaceae</taxon>
        <taxon>Dickeya</taxon>
    </lineage>
</organism>
<dbReference type="InterPro" id="IPR035986">
    <property type="entry name" value="PKD_dom_sf"/>
</dbReference>
<dbReference type="InterPro" id="IPR000601">
    <property type="entry name" value="PKD_dom"/>
</dbReference>
<accession>A0AAV3KF87</accession>
<dbReference type="SUPFAM" id="SSF49785">
    <property type="entry name" value="Galactose-binding domain-like"/>
    <property type="match status" value="1"/>
</dbReference>
<dbReference type="Proteomes" id="UP000017142">
    <property type="component" value="Unassembled WGS sequence"/>
</dbReference>
<evidence type="ECO:0000313" key="3">
    <source>
        <dbReference type="EMBL" id="ERO59617.1"/>
    </source>
</evidence>
<dbReference type="Pfam" id="PF14099">
    <property type="entry name" value="Polysacc_lyase"/>
    <property type="match status" value="1"/>
</dbReference>
<dbReference type="CDD" id="cd00146">
    <property type="entry name" value="PKD"/>
    <property type="match status" value="1"/>
</dbReference>
<dbReference type="InterPro" id="IPR013783">
    <property type="entry name" value="Ig-like_fold"/>
</dbReference>
<dbReference type="EMBL" id="AMWE01000001">
    <property type="protein sequence ID" value="ERO59617.1"/>
    <property type="molecule type" value="Genomic_DNA"/>
</dbReference>
<gene>
    <name evidence="3" type="ORF">A544_0590</name>
</gene>
<dbReference type="Pfam" id="PF18911">
    <property type="entry name" value="PKD_4"/>
    <property type="match status" value="1"/>
</dbReference>
<dbReference type="InterPro" id="IPR000421">
    <property type="entry name" value="FA58C"/>
</dbReference>
<comment type="caution">
    <text evidence="3">The sequence shown here is derived from an EMBL/GenBank/DDBJ whole genome shotgun (WGS) entry which is preliminary data.</text>
</comment>
<evidence type="ECO:0000259" key="1">
    <source>
        <dbReference type="PROSITE" id="PS50022"/>
    </source>
</evidence>
<feature type="domain" description="PKD" evidence="2">
    <location>
        <begin position="71"/>
        <end position="119"/>
    </location>
</feature>
<dbReference type="RefSeq" id="WP_022632093.1">
    <property type="nucleotide sequence ID" value="NZ_AMWE01000001.1"/>
</dbReference>
<dbReference type="Pfam" id="PF00754">
    <property type="entry name" value="F5_F8_type_C"/>
    <property type="match status" value="1"/>
</dbReference>
<reference evidence="4" key="1">
    <citation type="journal article" date="2013" name="Diversity">
        <title>Genome Sequence of Dickeya solani, a New soft Rot Pathogen of Potato, Suggests its Emergence May Be Related to a Novel Combination of Non-Ribosomal Peptide/Polyketide Synthetase Clusters.</title>
        <authorList>
            <person name="Garlant L."/>
            <person name="Koskinen P."/>
            <person name="Rouhiainen L."/>
            <person name="Laine P."/>
            <person name="Paulin L."/>
            <person name="Auvinen P."/>
            <person name="Holm L."/>
            <person name="Pirhonen M."/>
        </authorList>
    </citation>
    <scope>NUCLEOTIDE SEQUENCE [LARGE SCALE GENOMIC DNA]</scope>
    <source>
        <strain evidence="4">D s0432-1</strain>
    </source>
</reference>
<dbReference type="AlphaFoldDB" id="A0AAV3KF87"/>
<dbReference type="SUPFAM" id="SSF49299">
    <property type="entry name" value="PKD domain"/>
    <property type="match status" value="1"/>
</dbReference>
<dbReference type="GeneID" id="43519318"/>
<proteinExistence type="predicted"/>
<dbReference type="SMART" id="SM00089">
    <property type="entry name" value="PKD"/>
    <property type="match status" value="1"/>
</dbReference>
<evidence type="ECO:0000313" key="4">
    <source>
        <dbReference type="Proteomes" id="UP000017142"/>
    </source>
</evidence>